<reference evidence="1 2" key="1">
    <citation type="submission" date="2024-02" db="EMBL/GenBank/DDBJ databases">
        <title>Deinococcus aluminii NBRC 112889.</title>
        <authorList>
            <person name="Ichikawa N."/>
            <person name="Katano-Makiyama Y."/>
            <person name="Hidaka K."/>
        </authorList>
    </citation>
    <scope>NUCLEOTIDE SEQUENCE [LARGE SCALE GENOMIC DNA]</scope>
    <source>
        <strain evidence="1 2">NBRC 112889</strain>
    </source>
</reference>
<sequence length="92" mass="10392">MPELRTLTVRELKEHLGRFDDDLPVCLAVPARDYWGTTLAHPAQVMSQRQVGYSEYHGCFTLPLRDRHGEALPWDEEDQPASVLMLGVGEGD</sequence>
<protein>
    <submittedName>
        <fullName evidence="1">Uncharacterized protein</fullName>
    </submittedName>
</protein>
<gene>
    <name evidence="1" type="ORF">Dalu01_02260</name>
</gene>
<organism evidence="1 2">
    <name type="scientific">Deinococcus aluminii</name>
    <dbReference type="NCBI Taxonomy" id="1656885"/>
    <lineage>
        <taxon>Bacteria</taxon>
        <taxon>Thermotogati</taxon>
        <taxon>Deinococcota</taxon>
        <taxon>Deinococci</taxon>
        <taxon>Deinococcales</taxon>
        <taxon>Deinococcaceae</taxon>
        <taxon>Deinococcus</taxon>
    </lineage>
</organism>
<evidence type="ECO:0000313" key="1">
    <source>
        <dbReference type="EMBL" id="GAA5533852.1"/>
    </source>
</evidence>
<comment type="caution">
    <text evidence="1">The sequence shown here is derived from an EMBL/GenBank/DDBJ whole genome shotgun (WGS) entry which is preliminary data.</text>
</comment>
<proteinExistence type="predicted"/>
<name>A0ABP9XET5_9DEIO</name>
<dbReference type="Proteomes" id="UP001404956">
    <property type="component" value="Unassembled WGS sequence"/>
</dbReference>
<evidence type="ECO:0000313" key="2">
    <source>
        <dbReference type="Proteomes" id="UP001404956"/>
    </source>
</evidence>
<dbReference type="RefSeq" id="WP_345454640.1">
    <property type="nucleotide sequence ID" value="NZ_BAABRV010000005.1"/>
</dbReference>
<accession>A0ABP9XET5</accession>
<keyword evidence="2" id="KW-1185">Reference proteome</keyword>
<dbReference type="EMBL" id="BAABRV010000005">
    <property type="protein sequence ID" value="GAA5533852.1"/>
    <property type="molecule type" value="Genomic_DNA"/>
</dbReference>